<reference evidence="4" key="1">
    <citation type="journal article" date="2015" name="PLoS Biol.">
        <title>The Discovery, Distribution, and Evolution of Viruses Associated with Drosophila melanogaster.</title>
        <authorList>
            <person name="Webster C.L."/>
            <person name="Waldron F.M."/>
            <person name="Robertson S."/>
            <person name="Crowson D."/>
            <person name="Ferrari G."/>
            <person name="Quintana J.F."/>
            <person name="Brouqui J.M."/>
            <person name="Bayne E.H."/>
            <person name="Longdon B."/>
            <person name="Buck A.H."/>
            <person name="Lazzaro B.P."/>
            <person name="Akorli J."/>
            <person name="Haddrill P.R."/>
            <person name="Obbard D.J."/>
        </authorList>
    </citation>
    <scope>NUCLEOTIDE SEQUENCE</scope>
</reference>
<proteinExistence type="predicted"/>
<organism evidence="4">
    <name type="scientific">Dansoman virus</name>
    <dbReference type="NCBI Taxonomy" id="1654363"/>
    <lineage>
        <taxon>Viruses</taxon>
    </lineage>
</organism>
<evidence type="ECO:0000256" key="2">
    <source>
        <dbReference type="SAM" id="Phobius"/>
    </source>
</evidence>
<feature type="compositionally biased region" description="Basic and acidic residues" evidence="1">
    <location>
        <begin position="625"/>
        <end position="635"/>
    </location>
</feature>
<feature type="compositionally biased region" description="Basic and acidic residues" evidence="1">
    <location>
        <begin position="832"/>
        <end position="841"/>
    </location>
</feature>
<evidence type="ECO:0000313" key="4">
    <source>
        <dbReference type="EMBL" id="AKH40305.1"/>
    </source>
</evidence>
<name>A0A0F7KIM7_9VIRU</name>
<sequence>MDEVNSVVKTTVSSLKPGRLWYTDAYFIVDPPATLLHKAATYFKDFLRPREHPLLVGARWIAARARNTTSAFGEDGKGLGWATPAWARVRVGLRAIWWCASHWLFISVAACAIGGSAVWWWRTRRLRCITVSGLGPVDHWYAMRRRFEVGVARVRDGLPSSVEGSHRRIAAERRGLEDLCNQWFAEHGLRFRDVGGSRSRGASVRGLRHACNPIIDGADILREAKTPVPTSHRCTGMGEDCTWKDAFPAALLVHSDYYMSQDSLCDIVRGPTFIITHRFVGDEGLLHGELKWQKRGDKIKAQTEDGTPYSHHYNLWQTEGVCVGKRGAFVYCRLGTTGATDLIWAYPADGVYRSDDPNALERSCDWPKIRLNNNRYAIVNSQEFSIWTRDKDQLVMRGDREVLSRVELRLGGAARGPEWLGTMAAYIQARCQASEIAIADPTNMVELCATLCERYATTIYSRWNRQWNPAHMGWATRALLAWDRAWRAINIVLRLPIPIRSLTAWGGRRIAPWVYNNITLACYVMEVRRDDDMDVSNTRPDNRFFREQRETDDAPPDDGQRDGASSVPRQHRGERDDEGPGGQGMPAPVADDDATPQADRQHAGQPPQPPRDERQSGGNVPEDGLGEHTGDEVRRRATPGHSAGDSQHLIVLSGLHASTNGGVCVVLDTQRNEIQSDVLDQPLILPPNAAGPLLEQKEQLVTFMQGLKQDNPHAAAEKLHSWIQARTHRAPSNTVAPLSGGVAEKRRNGVVSKLRRTTCVGYLGKKVSCKPKRSTARSTAARPTVRDPKEGCAGEELREARNNAQLHGPEEHQPQDGRIPGSDGAVRVTHRTRGDEVPVFD</sequence>
<feature type="compositionally biased region" description="Basic and acidic residues" evidence="1">
    <location>
        <begin position="540"/>
        <end position="552"/>
    </location>
</feature>
<feature type="compositionally biased region" description="Basic and acidic residues" evidence="1">
    <location>
        <begin position="784"/>
        <end position="801"/>
    </location>
</feature>
<keyword evidence="2" id="KW-0472">Membrane</keyword>
<feature type="region of interest" description="Disordered" evidence="1">
    <location>
        <begin position="771"/>
        <end position="841"/>
    </location>
</feature>
<accession>A0A0F7KIM7</accession>
<feature type="domain" description="Chroparavirus methyltransferase" evidence="3">
    <location>
        <begin position="163"/>
        <end position="473"/>
    </location>
</feature>
<dbReference type="Pfam" id="PF19223">
    <property type="entry name" value="Chropara_Vmeth"/>
    <property type="match status" value="1"/>
</dbReference>
<feature type="region of interest" description="Disordered" evidence="1">
    <location>
        <begin position="533"/>
        <end position="645"/>
    </location>
</feature>
<evidence type="ECO:0000256" key="1">
    <source>
        <dbReference type="SAM" id="MobiDB-lite"/>
    </source>
</evidence>
<protein>
    <submittedName>
        <fullName evidence="4">Orf1</fullName>
    </submittedName>
</protein>
<feature type="transmembrane region" description="Helical" evidence="2">
    <location>
        <begin position="95"/>
        <end position="121"/>
    </location>
</feature>
<dbReference type="InterPro" id="IPR043646">
    <property type="entry name" value="Chropara_Vmeth_dom"/>
</dbReference>
<evidence type="ECO:0000259" key="3">
    <source>
        <dbReference type="Pfam" id="PF19223"/>
    </source>
</evidence>
<dbReference type="EMBL" id="KP714086">
    <property type="protein sequence ID" value="AKH40305.1"/>
    <property type="molecule type" value="Genomic_RNA"/>
</dbReference>
<keyword evidence="2" id="KW-1133">Transmembrane helix</keyword>
<keyword evidence="2" id="KW-0812">Transmembrane</keyword>